<keyword evidence="4" id="KW-1185">Reference proteome</keyword>
<keyword evidence="2" id="KW-0812">Transmembrane</keyword>
<dbReference type="Proteomes" id="UP001363622">
    <property type="component" value="Unassembled WGS sequence"/>
</dbReference>
<protein>
    <submittedName>
        <fullName evidence="3">Uncharacterized protein</fullName>
    </submittedName>
</protein>
<dbReference type="EMBL" id="JBBPHU010000012">
    <property type="protein sequence ID" value="KAK7511427.1"/>
    <property type="molecule type" value="Genomic_DNA"/>
</dbReference>
<feature type="region of interest" description="Disordered" evidence="1">
    <location>
        <begin position="131"/>
        <end position="162"/>
    </location>
</feature>
<name>A0ABR1KDN1_9PEZI</name>
<reference evidence="3 4" key="1">
    <citation type="submission" date="2024-04" db="EMBL/GenBank/DDBJ databases">
        <title>Phyllosticta paracitricarpa is synonymous to the EU quarantine fungus P. citricarpa based on phylogenomic analyses.</title>
        <authorList>
            <consortium name="Lawrence Berkeley National Laboratory"/>
            <person name="Van Ingen-Buijs V.A."/>
            <person name="Van Westerhoven A.C."/>
            <person name="Haridas S."/>
            <person name="Skiadas P."/>
            <person name="Martin F."/>
            <person name="Groenewald J.Z."/>
            <person name="Crous P.W."/>
            <person name="Seidl M.F."/>
        </authorList>
    </citation>
    <scope>NUCLEOTIDE SEQUENCE [LARGE SCALE GENOMIC DNA]</scope>
    <source>
        <strain evidence="3 4">CBS 123371</strain>
    </source>
</reference>
<gene>
    <name evidence="3" type="ORF">IWZ03DRAFT_401720</name>
</gene>
<organism evidence="3 4">
    <name type="scientific">Phyllosticta citriasiana</name>
    <dbReference type="NCBI Taxonomy" id="595635"/>
    <lineage>
        <taxon>Eukaryota</taxon>
        <taxon>Fungi</taxon>
        <taxon>Dikarya</taxon>
        <taxon>Ascomycota</taxon>
        <taxon>Pezizomycotina</taxon>
        <taxon>Dothideomycetes</taxon>
        <taxon>Dothideomycetes incertae sedis</taxon>
        <taxon>Botryosphaeriales</taxon>
        <taxon>Phyllostictaceae</taxon>
        <taxon>Phyllosticta</taxon>
    </lineage>
</organism>
<keyword evidence="2" id="KW-0472">Membrane</keyword>
<evidence type="ECO:0000313" key="4">
    <source>
        <dbReference type="Proteomes" id="UP001363622"/>
    </source>
</evidence>
<feature type="transmembrane region" description="Helical" evidence="2">
    <location>
        <begin position="317"/>
        <end position="336"/>
    </location>
</feature>
<accession>A0ABR1KDN1</accession>
<keyword evidence="2" id="KW-1133">Transmembrane helix</keyword>
<evidence type="ECO:0000313" key="3">
    <source>
        <dbReference type="EMBL" id="KAK7511427.1"/>
    </source>
</evidence>
<evidence type="ECO:0000256" key="1">
    <source>
        <dbReference type="SAM" id="MobiDB-lite"/>
    </source>
</evidence>
<proteinExistence type="predicted"/>
<feature type="transmembrane region" description="Helical" evidence="2">
    <location>
        <begin position="276"/>
        <end position="297"/>
    </location>
</feature>
<comment type="caution">
    <text evidence="3">The sequence shown here is derived from an EMBL/GenBank/DDBJ whole genome shotgun (WGS) entry which is preliminary data.</text>
</comment>
<evidence type="ECO:0000256" key="2">
    <source>
        <dbReference type="SAM" id="Phobius"/>
    </source>
</evidence>
<sequence length="418" mass="46456">MNTSRLVRPQPATVRRLCGVALRQPVGARQPSGFATLSTACLGRNPQIHRTCLSARHASTKSTKAQKPETTARTVENDPILAGLYAPTAIDNVERKINQILAQKDTVPSEDILVPIMREADHLSAILVKNSSAEKKPKSKQSAPDAASLLSDLETAPSSARKPAEKLSSLMHQLMLHPPIFINPDMLELYVKIQSRLQQPEKILDAFELYANKPIPKPNSSPVQYKQPKPDRILAAIPTHIANQAVDAALAKKDLFLAMEMVENTFRTRAYNKNKLLRKVTLPLLGVGTLPIGLYYLAQMYAEAQTSEENFTAAVKVYAGGAAYLTTVLGLGFVTLSTWNDHMMRVTWAKGTPLSVRFMREEERAAIDRIAQAVGFKDKNRWGEEEGEEWEAFVEWAAMRWMVVDAVELQEEMNPSSE</sequence>